<evidence type="ECO:0000313" key="6">
    <source>
        <dbReference type="Proteomes" id="UP000198762"/>
    </source>
</evidence>
<keyword evidence="2" id="KW-0436">Ligase</keyword>
<dbReference type="Pfam" id="PF00501">
    <property type="entry name" value="AMP-binding"/>
    <property type="match status" value="1"/>
</dbReference>
<dbReference type="RefSeq" id="WP_091855170.1">
    <property type="nucleotide sequence ID" value="NZ_FOHZ01000043.1"/>
</dbReference>
<dbReference type="InterPro" id="IPR025110">
    <property type="entry name" value="AMP-bd_C"/>
</dbReference>
<dbReference type="EMBL" id="FOHZ01000043">
    <property type="protein sequence ID" value="SET91281.1"/>
    <property type="molecule type" value="Genomic_DNA"/>
</dbReference>
<dbReference type="Pfam" id="PF13193">
    <property type="entry name" value="AMP-binding_C"/>
    <property type="match status" value="1"/>
</dbReference>
<evidence type="ECO:0000313" key="5">
    <source>
        <dbReference type="EMBL" id="SET91281.1"/>
    </source>
</evidence>
<dbReference type="PROSITE" id="PS00455">
    <property type="entry name" value="AMP_BINDING"/>
    <property type="match status" value="1"/>
</dbReference>
<sequence length="530" mass="58447">MTTNALEQTIAAAREQTISGMLRRTARRNPDKTAVICGQVNWSYREFDDICDRLANALIRRGVQCGDKVAILARNSHGFVAMRFALARIGAVLVPVNFMLNAKEMAYILTHSKARILCTDTSMANMAREAANQNTNVDQFLWIPDEAGSAPLPGMTSFDDLLTEGADSNQQRPRVSGDMLAQIVYTSGTESLPKGAMLTHEAVVTQHMSCVMAAGFESSDIMLHALPLFHCAQLDTFFGTCVYAGVTNVITATPSPEVILPALEKYQVTSFFSPPTVWISLLRSPMFDSEKLSRLRKGYYGAAIMPVAVLQELQERLPEVRLWNLYGQTEIAPTATILGPEDQIRKAGSAGKPVFNVETRVVDDAEQEVPTGTVGEIVHRSPQLMSGYFNDEERTREAFKGGWFHSGDLGFFDEEGYLTIVDRKKDMIKTGGENVSSREVEETIFQMDQVSEVAVIAVSDPVWVEAVTAIVVPRDGSTIDQEMVVNHCKARLASFKVPKRVVVADALPRNPSGKILKRNLRELYEVSAES</sequence>
<dbReference type="OrthoDB" id="9803968at2"/>
<accession>A0A1I0I411</accession>
<dbReference type="InterPro" id="IPR045851">
    <property type="entry name" value="AMP-bd_C_sf"/>
</dbReference>
<reference evidence="6" key="1">
    <citation type="submission" date="2016-10" db="EMBL/GenBank/DDBJ databases">
        <authorList>
            <person name="Varghese N."/>
            <person name="Submissions S."/>
        </authorList>
    </citation>
    <scope>NUCLEOTIDE SEQUENCE [LARGE SCALE GENOMIC DNA]</scope>
    <source>
        <strain evidence="6">CGMCC 1.6489</strain>
    </source>
</reference>
<dbReference type="Gene3D" id="3.40.50.12780">
    <property type="entry name" value="N-terminal domain of ligase-like"/>
    <property type="match status" value="1"/>
</dbReference>
<evidence type="ECO:0000259" key="4">
    <source>
        <dbReference type="Pfam" id="PF13193"/>
    </source>
</evidence>
<evidence type="ECO:0000256" key="2">
    <source>
        <dbReference type="ARBA" id="ARBA00022598"/>
    </source>
</evidence>
<dbReference type="PANTHER" id="PTHR43767">
    <property type="entry name" value="LONG-CHAIN-FATTY-ACID--COA LIGASE"/>
    <property type="match status" value="1"/>
</dbReference>
<dbReference type="InterPro" id="IPR042099">
    <property type="entry name" value="ANL_N_sf"/>
</dbReference>
<dbReference type="NCBIfam" id="NF004837">
    <property type="entry name" value="PRK06187.1"/>
    <property type="match status" value="1"/>
</dbReference>
<evidence type="ECO:0000256" key="1">
    <source>
        <dbReference type="ARBA" id="ARBA00006432"/>
    </source>
</evidence>
<feature type="domain" description="AMP-binding enzyme C-terminal" evidence="4">
    <location>
        <begin position="439"/>
        <end position="514"/>
    </location>
</feature>
<dbReference type="AlphaFoldDB" id="A0A1I0I411"/>
<gene>
    <name evidence="5" type="ORF">SAMN04487962_1433</name>
</gene>
<dbReference type="CDD" id="cd17631">
    <property type="entry name" value="FACL_FadD13-like"/>
    <property type="match status" value="1"/>
</dbReference>
<dbReference type="InterPro" id="IPR000873">
    <property type="entry name" value="AMP-dep_synth/lig_dom"/>
</dbReference>
<dbReference type="Gene3D" id="3.30.300.30">
    <property type="match status" value="1"/>
</dbReference>
<dbReference type="InterPro" id="IPR020845">
    <property type="entry name" value="AMP-binding_CS"/>
</dbReference>
<dbReference type="PANTHER" id="PTHR43767:SF1">
    <property type="entry name" value="NONRIBOSOMAL PEPTIDE SYNTHASE PES1 (EUROFUNG)-RELATED"/>
    <property type="match status" value="1"/>
</dbReference>
<dbReference type="InterPro" id="IPR050237">
    <property type="entry name" value="ATP-dep_AMP-bd_enzyme"/>
</dbReference>
<dbReference type="Proteomes" id="UP000198762">
    <property type="component" value="Unassembled WGS sequence"/>
</dbReference>
<comment type="similarity">
    <text evidence="1">Belongs to the ATP-dependent AMP-binding enzyme family.</text>
</comment>
<keyword evidence="6" id="KW-1185">Reference proteome</keyword>
<dbReference type="SUPFAM" id="SSF56801">
    <property type="entry name" value="Acetyl-CoA synthetase-like"/>
    <property type="match status" value="1"/>
</dbReference>
<protein>
    <submittedName>
        <fullName evidence="5">Fatty-acyl-CoA synthase</fullName>
    </submittedName>
</protein>
<dbReference type="STRING" id="430453.SAMN04487962_1433"/>
<proteinExistence type="inferred from homology"/>
<dbReference type="FunFam" id="3.30.300.30:FF:000008">
    <property type="entry name" value="2,3-dihydroxybenzoate-AMP ligase"/>
    <property type="match status" value="1"/>
</dbReference>
<feature type="domain" description="AMP-dependent synthetase/ligase" evidence="3">
    <location>
        <begin position="22"/>
        <end position="389"/>
    </location>
</feature>
<dbReference type="GO" id="GO:0016878">
    <property type="term" value="F:acid-thiol ligase activity"/>
    <property type="evidence" value="ECO:0007669"/>
    <property type="project" value="UniProtKB-ARBA"/>
</dbReference>
<dbReference type="NCBIfam" id="NF006182">
    <property type="entry name" value="PRK08316.1"/>
    <property type="match status" value="1"/>
</dbReference>
<name>A0A1I0I411_9GAMM</name>
<evidence type="ECO:0000259" key="3">
    <source>
        <dbReference type="Pfam" id="PF00501"/>
    </source>
</evidence>
<organism evidence="5 6">
    <name type="scientific">Marinobacter segnicrescens</name>
    <dbReference type="NCBI Taxonomy" id="430453"/>
    <lineage>
        <taxon>Bacteria</taxon>
        <taxon>Pseudomonadati</taxon>
        <taxon>Pseudomonadota</taxon>
        <taxon>Gammaproteobacteria</taxon>
        <taxon>Pseudomonadales</taxon>
        <taxon>Marinobacteraceae</taxon>
        <taxon>Marinobacter</taxon>
    </lineage>
</organism>